<dbReference type="InterPro" id="IPR029063">
    <property type="entry name" value="SAM-dependent_MTases_sf"/>
</dbReference>
<dbReference type="GO" id="GO:0070475">
    <property type="term" value="P:rRNA base methylation"/>
    <property type="evidence" value="ECO:0007669"/>
    <property type="project" value="TreeGrafter"/>
</dbReference>
<dbReference type="PANTHER" id="PTHR11061">
    <property type="entry name" value="RNA M5U METHYLTRANSFERASE"/>
    <property type="match status" value="1"/>
</dbReference>
<dbReference type="GO" id="GO:0051539">
    <property type="term" value="F:4 iron, 4 sulfur cluster binding"/>
    <property type="evidence" value="ECO:0007669"/>
    <property type="project" value="UniProtKB-KW"/>
</dbReference>
<proteinExistence type="inferred from homology"/>
<feature type="binding site" evidence="11">
    <location>
        <position position="89"/>
    </location>
    <ligand>
        <name>[4Fe-4S] cluster</name>
        <dbReference type="ChEBI" id="CHEBI:49883"/>
    </ligand>
</feature>
<keyword evidence="6 11" id="KW-0479">Metal-binding</keyword>
<dbReference type="InterPro" id="IPR002792">
    <property type="entry name" value="TRAM_dom"/>
</dbReference>
<keyword evidence="7 11" id="KW-0408">Iron</keyword>
<name>A0A0A2XXK5_9PAST</name>
<keyword evidence="2 11" id="KW-0698">rRNA processing</keyword>
<dbReference type="NCBIfam" id="TIGR00479">
    <property type="entry name" value="rumA"/>
    <property type="match status" value="1"/>
</dbReference>
<evidence type="ECO:0000256" key="12">
    <source>
        <dbReference type="PROSITE-ProRule" id="PRU01024"/>
    </source>
</evidence>
<feature type="binding site" evidence="11 12">
    <location>
        <position position="269"/>
    </location>
    <ligand>
        <name>S-adenosyl-L-methionine</name>
        <dbReference type="ChEBI" id="CHEBI:59789"/>
    </ligand>
</feature>
<dbReference type="EC" id="2.1.1.190" evidence="11"/>
<evidence type="ECO:0000256" key="4">
    <source>
        <dbReference type="ARBA" id="ARBA00022679"/>
    </source>
</evidence>
<dbReference type="HAMAP" id="MF_01010">
    <property type="entry name" value="23SrRNA_methyltr_RlmD"/>
    <property type="match status" value="1"/>
</dbReference>
<organism evidence="15 16">
    <name type="scientific">Gallibacterium anatis</name>
    <dbReference type="NCBI Taxonomy" id="750"/>
    <lineage>
        <taxon>Bacteria</taxon>
        <taxon>Pseudomonadati</taxon>
        <taxon>Pseudomonadota</taxon>
        <taxon>Gammaproteobacteria</taxon>
        <taxon>Pasteurellales</taxon>
        <taxon>Pasteurellaceae</taxon>
        <taxon>Gallibacterium</taxon>
    </lineage>
</organism>
<keyword evidence="5 11" id="KW-0949">S-adenosyl-L-methionine</keyword>
<feature type="domain" description="TRAM" evidence="14">
    <location>
        <begin position="9"/>
        <end position="67"/>
    </location>
</feature>
<dbReference type="InterPro" id="IPR030390">
    <property type="entry name" value="MeTrfase_TrmA_AS"/>
</dbReference>
<dbReference type="EMBL" id="JPXS01000057">
    <property type="protein sequence ID" value="KGQ29934.1"/>
    <property type="molecule type" value="Genomic_DNA"/>
</dbReference>
<comment type="similarity">
    <text evidence="11">Belongs to the class I-like SAM-binding methyltransferase superfamily. RNA M5U methyltransferase family. RlmD subfamily.</text>
</comment>
<dbReference type="GO" id="GO:0003723">
    <property type="term" value="F:RNA binding"/>
    <property type="evidence" value="ECO:0007669"/>
    <property type="project" value="InterPro"/>
</dbReference>
<feature type="binding site" evidence="11">
    <location>
        <position position="303"/>
    </location>
    <ligand>
        <name>S-adenosyl-L-methionine</name>
        <dbReference type="ChEBI" id="CHEBI:59789"/>
    </ligand>
</feature>
<dbReference type="SUPFAM" id="SSF50249">
    <property type="entry name" value="Nucleic acid-binding proteins"/>
    <property type="match status" value="1"/>
</dbReference>
<evidence type="ECO:0000256" key="13">
    <source>
        <dbReference type="PROSITE-ProRule" id="PRU10015"/>
    </source>
</evidence>
<accession>A0A0A2XXK5</accession>
<dbReference type="Pfam" id="PF05958">
    <property type="entry name" value="tRNA_U5-meth_tr"/>
    <property type="match status" value="1"/>
</dbReference>
<dbReference type="InterPro" id="IPR012340">
    <property type="entry name" value="NA-bd_OB-fold"/>
</dbReference>
<evidence type="ECO:0000256" key="11">
    <source>
        <dbReference type="HAMAP-Rule" id="MF_01010"/>
    </source>
</evidence>
<keyword evidence="8 11" id="KW-0411">Iron-sulfur</keyword>
<dbReference type="CDD" id="cd02440">
    <property type="entry name" value="AdoMet_MTases"/>
    <property type="match status" value="1"/>
</dbReference>
<dbReference type="Gene3D" id="2.40.50.1070">
    <property type="match status" value="1"/>
</dbReference>
<evidence type="ECO:0000256" key="3">
    <source>
        <dbReference type="ARBA" id="ARBA00022603"/>
    </source>
</evidence>
<comment type="function">
    <text evidence="10 11">Catalyzes the formation of 5-methyl-uridine at position 1939 (m5U1939) in 23S rRNA.</text>
</comment>
<evidence type="ECO:0000259" key="14">
    <source>
        <dbReference type="PROSITE" id="PS50926"/>
    </source>
</evidence>
<feature type="binding site" evidence="11">
    <location>
        <position position="166"/>
    </location>
    <ligand>
        <name>[4Fe-4S] cluster</name>
        <dbReference type="ChEBI" id="CHEBI:49883"/>
    </ligand>
</feature>
<dbReference type="PROSITE" id="PS50926">
    <property type="entry name" value="TRAM"/>
    <property type="match status" value="1"/>
</dbReference>
<dbReference type="InterPro" id="IPR030391">
    <property type="entry name" value="MeTrfase_TrmA_CS"/>
</dbReference>
<keyword evidence="3 11" id="KW-0489">Methyltransferase</keyword>
<comment type="caution">
    <text evidence="15">The sequence shown here is derived from an EMBL/GenBank/DDBJ whole genome shotgun (WGS) entry which is preliminary data.</text>
</comment>
<feature type="binding site" evidence="11 12">
    <location>
        <position position="367"/>
    </location>
    <ligand>
        <name>S-adenosyl-L-methionine</name>
        <dbReference type="ChEBI" id="CHEBI:59789"/>
    </ligand>
</feature>
<reference evidence="15 16" key="1">
    <citation type="submission" date="2014-08" db="EMBL/GenBank/DDBJ databases">
        <title>Chaperone-usher fimbriae in a diverse selection of Gallibacterium genomes.</title>
        <authorList>
            <person name="Kudirkiene E."/>
            <person name="Bager R.J."/>
            <person name="Johnson T.J."/>
            <person name="Bojesen A.M."/>
        </authorList>
    </citation>
    <scope>NUCLEOTIDE SEQUENCE [LARGE SCALE GENOMIC DNA]</scope>
    <source>
        <strain evidence="15 16">20558/3kl.</strain>
    </source>
</reference>
<feature type="binding site" evidence="11">
    <location>
        <position position="86"/>
    </location>
    <ligand>
        <name>[4Fe-4S] cluster</name>
        <dbReference type="ChEBI" id="CHEBI:49883"/>
    </ligand>
</feature>
<dbReference type="FunFam" id="3.40.50.150:FF:000009">
    <property type="entry name" value="23S rRNA (Uracil(1939)-C(5))-methyltransferase RlmD"/>
    <property type="match status" value="1"/>
</dbReference>
<sequence>MVLFYQATTKTSVKNKTALIESLDYQGLGIAKIEGKTWFIADALPGEKVLFTIQEEKRQYGIGKTTKRLTSSAQRLEPLCPYYQQCGGCQMQHIPIEMQRRTKEQALIRQLQKIAPEVKIETMMSGEQWHYRRRARLSVQYVATTKQIKLGFRQKQSNQLVEISQCPVLVPALSALLPALTQLLQQWQQPRKLGHIELVAADNGVALFLRHLGALNAVDAEKLQLFGQQYQLMLFVSEQEQQVSAWTEARPYYHIGALKLFFDIRDFIQVNQQINERMVQTALHWLDPQADDQILDLFCGMGNFTLPLAQQSKRVVGIEGVAQMVEKARYNAQQNKITNALFHQADLSAPFANQTWAQEKFNKILLDPPRSGAAFVLNHLIELQAEKILYVSCNPATLVRDAKILVENGYHLEKSAMIDMFPQTGHLESITLFSK</sequence>
<feature type="binding site" evidence="11">
    <location>
        <position position="80"/>
    </location>
    <ligand>
        <name>[4Fe-4S] cluster</name>
        <dbReference type="ChEBI" id="CHEBI:49883"/>
    </ligand>
</feature>
<dbReference type="AlphaFoldDB" id="A0A0A2XXK5"/>
<feature type="binding site" evidence="11">
    <location>
        <position position="346"/>
    </location>
    <ligand>
        <name>S-adenosyl-L-methionine</name>
        <dbReference type="ChEBI" id="CHEBI:59789"/>
    </ligand>
</feature>
<feature type="active site" evidence="13">
    <location>
        <position position="393"/>
    </location>
</feature>
<evidence type="ECO:0000313" key="16">
    <source>
        <dbReference type="Proteomes" id="UP000030526"/>
    </source>
</evidence>
<evidence type="ECO:0000256" key="1">
    <source>
        <dbReference type="ARBA" id="ARBA00022485"/>
    </source>
</evidence>
<evidence type="ECO:0000256" key="8">
    <source>
        <dbReference type="ARBA" id="ARBA00023014"/>
    </source>
</evidence>
<dbReference type="GO" id="GO:0005506">
    <property type="term" value="F:iron ion binding"/>
    <property type="evidence" value="ECO:0007669"/>
    <property type="project" value="UniProtKB-UniRule"/>
</dbReference>
<feature type="binding site" evidence="11 12">
    <location>
        <position position="298"/>
    </location>
    <ligand>
        <name>S-adenosyl-L-methionine</name>
        <dbReference type="ChEBI" id="CHEBI:59789"/>
    </ligand>
</feature>
<keyword evidence="4 11" id="KW-0808">Transferase</keyword>
<keyword evidence="1 11" id="KW-0004">4Fe-4S</keyword>
<evidence type="ECO:0000313" key="15">
    <source>
        <dbReference type="EMBL" id="KGQ29934.1"/>
    </source>
</evidence>
<evidence type="ECO:0000256" key="5">
    <source>
        <dbReference type="ARBA" id="ARBA00022691"/>
    </source>
</evidence>
<dbReference type="InterPro" id="IPR010280">
    <property type="entry name" value="U5_MeTrfase_fam"/>
</dbReference>
<dbReference type="SUPFAM" id="SSF53335">
    <property type="entry name" value="S-adenosyl-L-methionine-dependent methyltransferases"/>
    <property type="match status" value="1"/>
</dbReference>
<comment type="catalytic activity">
    <reaction evidence="9 11">
        <text>uridine(1939) in 23S rRNA + S-adenosyl-L-methionine = 5-methyluridine(1939) in 23S rRNA + S-adenosyl-L-homocysteine + H(+)</text>
        <dbReference type="Rhea" id="RHEA:42908"/>
        <dbReference type="Rhea" id="RHEA-COMP:10278"/>
        <dbReference type="Rhea" id="RHEA-COMP:10279"/>
        <dbReference type="ChEBI" id="CHEBI:15378"/>
        <dbReference type="ChEBI" id="CHEBI:57856"/>
        <dbReference type="ChEBI" id="CHEBI:59789"/>
        <dbReference type="ChEBI" id="CHEBI:65315"/>
        <dbReference type="ChEBI" id="CHEBI:74447"/>
        <dbReference type="EC" id="2.1.1.190"/>
    </reaction>
</comment>
<feature type="binding site" evidence="11 12">
    <location>
        <position position="319"/>
    </location>
    <ligand>
        <name>S-adenosyl-L-methionine</name>
        <dbReference type="ChEBI" id="CHEBI:59789"/>
    </ligand>
</feature>
<dbReference type="PROSITE" id="PS01231">
    <property type="entry name" value="TRMA_2"/>
    <property type="match status" value="1"/>
</dbReference>
<dbReference type="Gene3D" id="3.40.50.150">
    <property type="entry name" value="Vaccinia Virus protein VP39"/>
    <property type="match status" value="1"/>
</dbReference>
<feature type="active site" description="Nucleophile" evidence="11 12">
    <location>
        <position position="393"/>
    </location>
</feature>
<evidence type="ECO:0000256" key="6">
    <source>
        <dbReference type="ARBA" id="ARBA00022723"/>
    </source>
</evidence>
<gene>
    <name evidence="11" type="primary">rlmD</name>
    <name evidence="15" type="ORF">JP32_09880</name>
</gene>
<dbReference type="PANTHER" id="PTHR11061:SF49">
    <property type="entry name" value="23S RRNA (URACIL(1939)-C(5))-METHYLTRANSFERASE RLMD"/>
    <property type="match status" value="1"/>
</dbReference>
<dbReference type="RefSeq" id="WP_039084619.1">
    <property type="nucleotide sequence ID" value="NZ_JPXS01000057.1"/>
</dbReference>
<dbReference type="Gene3D" id="2.40.50.140">
    <property type="entry name" value="Nucleic acid-binding proteins"/>
    <property type="match status" value="1"/>
</dbReference>
<dbReference type="Proteomes" id="UP000030526">
    <property type="component" value="Unassembled WGS sequence"/>
</dbReference>
<dbReference type="Pfam" id="PF01938">
    <property type="entry name" value="TRAM"/>
    <property type="match status" value="1"/>
</dbReference>
<dbReference type="NCBIfam" id="NF009639">
    <property type="entry name" value="PRK13168.1"/>
    <property type="match status" value="1"/>
</dbReference>
<evidence type="ECO:0000256" key="9">
    <source>
        <dbReference type="ARBA" id="ARBA00052756"/>
    </source>
</evidence>
<dbReference type="GO" id="GO:0070041">
    <property type="term" value="F:rRNA (uridine-C5-)-methyltransferase activity"/>
    <property type="evidence" value="ECO:0007669"/>
    <property type="project" value="UniProtKB-UniRule"/>
</dbReference>
<dbReference type="FunFam" id="2.40.50.140:FF:000097">
    <property type="entry name" value="23S rRNA (uracil(1939)-C(5))-methyltransferase RlmD"/>
    <property type="match status" value="1"/>
</dbReference>
<evidence type="ECO:0000256" key="2">
    <source>
        <dbReference type="ARBA" id="ARBA00022552"/>
    </source>
</evidence>
<dbReference type="PROSITE" id="PS01230">
    <property type="entry name" value="TRMA_1"/>
    <property type="match status" value="1"/>
</dbReference>
<dbReference type="InterPro" id="IPR001566">
    <property type="entry name" value="23S_rRNA_MeTrfase_RlmD"/>
</dbReference>
<dbReference type="PROSITE" id="PS51687">
    <property type="entry name" value="SAM_MT_RNA_M5U"/>
    <property type="match status" value="1"/>
</dbReference>
<evidence type="ECO:0000256" key="10">
    <source>
        <dbReference type="ARBA" id="ARBA00059995"/>
    </source>
</evidence>
<protein>
    <recommendedName>
        <fullName evidence="11">23S rRNA (uracil(1939)-C(5))-methyltransferase RlmD</fullName>
        <ecNumber evidence="11">2.1.1.190</ecNumber>
    </recommendedName>
    <alternativeName>
        <fullName evidence="11">23S rRNA(m5U1939)-methyltransferase</fullName>
    </alternativeName>
</protein>
<evidence type="ECO:0000256" key="7">
    <source>
        <dbReference type="ARBA" id="ARBA00023004"/>
    </source>
</evidence>